<dbReference type="GO" id="GO:0070402">
    <property type="term" value="F:NADPH binding"/>
    <property type="evidence" value="ECO:0007669"/>
    <property type="project" value="TreeGrafter"/>
</dbReference>
<dbReference type="CDD" id="cd08243">
    <property type="entry name" value="quinone_oxidoreductase_like_1"/>
    <property type="match status" value="1"/>
</dbReference>
<sequence length="318" mass="34714">MKAVVVEHPGGPEALKYQEIPTPQVKPGWSLVKVKAFGVNHSEIFTRQGKSPTVSFPRILGIECVGEIAKTTDPEHLPVGQTIMSLMGEMGRDFDGGYAEYVLLPNEQIYPINSNLSWTDLAAIPETYYTAYGALTGLRLSQGDSLLVRGGTSGVGIAAAKLAKAVDRNIHVTGTTREIAKKELLLNKGFDDVILDKDDKLQTELKFDKILELIGPKTLKNSLAALAFNGIVSSTGELGGVWDIKNFDPIPMIPNNRYLTSFSSGDVNLSWIHDMLNLIEERHVDVSPTKIYHLDQVDVAHAYLESGQSIGKVVISVE</sequence>
<name>A0A0R1SF41_9LACO</name>
<dbReference type="InterPro" id="IPR011032">
    <property type="entry name" value="GroES-like_sf"/>
</dbReference>
<evidence type="ECO:0000313" key="4">
    <source>
        <dbReference type="EMBL" id="KRL68182.1"/>
    </source>
</evidence>
<evidence type="ECO:0000256" key="2">
    <source>
        <dbReference type="ARBA" id="ARBA00023002"/>
    </source>
</evidence>
<dbReference type="EMBL" id="AZFA01000002">
    <property type="protein sequence ID" value="KRL68182.1"/>
    <property type="molecule type" value="Genomic_DNA"/>
</dbReference>
<dbReference type="SUPFAM" id="SSF51735">
    <property type="entry name" value="NAD(P)-binding Rossmann-fold domains"/>
    <property type="match status" value="1"/>
</dbReference>
<dbReference type="Gene3D" id="3.40.50.720">
    <property type="entry name" value="NAD(P)-binding Rossmann-like Domain"/>
    <property type="match status" value="1"/>
</dbReference>
<reference evidence="4 5" key="1">
    <citation type="journal article" date="2015" name="Genome Announc.">
        <title>Expanding the biotechnology potential of lactobacilli through comparative genomics of 213 strains and associated genera.</title>
        <authorList>
            <person name="Sun Z."/>
            <person name="Harris H.M."/>
            <person name="McCann A."/>
            <person name="Guo C."/>
            <person name="Argimon S."/>
            <person name="Zhang W."/>
            <person name="Yang X."/>
            <person name="Jeffery I.B."/>
            <person name="Cooney J.C."/>
            <person name="Kagawa T.F."/>
            <person name="Liu W."/>
            <person name="Song Y."/>
            <person name="Salvetti E."/>
            <person name="Wrobel A."/>
            <person name="Rasinkangas P."/>
            <person name="Parkhill J."/>
            <person name="Rea M.C."/>
            <person name="O'Sullivan O."/>
            <person name="Ritari J."/>
            <person name="Douillard F.P."/>
            <person name="Paul Ross R."/>
            <person name="Yang R."/>
            <person name="Briner A.E."/>
            <person name="Felis G.E."/>
            <person name="de Vos W.M."/>
            <person name="Barrangou R."/>
            <person name="Klaenhammer T.R."/>
            <person name="Caufield P.W."/>
            <person name="Cui Y."/>
            <person name="Zhang H."/>
            <person name="O'Toole P.W."/>
        </authorList>
    </citation>
    <scope>NUCLEOTIDE SEQUENCE [LARGE SCALE GENOMIC DNA]</scope>
    <source>
        <strain evidence="4 5">DSM 14857</strain>
    </source>
</reference>
<evidence type="ECO:0000313" key="5">
    <source>
        <dbReference type="Proteomes" id="UP000051647"/>
    </source>
</evidence>
<dbReference type="Pfam" id="PF13602">
    <property type="entry name" value="ADH_zinc_N_2"/>
    <property type="match status" value="1"/>
</dbReference>
<organism evidence="4 5">
    <name type="scientific">Companilactobacillus versmoldensis DSM 14857 = KCTC 3814</name>
    <dbReference type="NCBI Taxonomy" id="1423815"/>
    <lineage>
        <taxon>Bacteria</taxon>
        <taxon>Bacillati</taxon>
        <taxon>Bacillota</taxon>
        <taxon>Bacilli</taxon>
        <taxon>Lactobacillales</taxon>
        <taxon>Lactobacillaceae</taxon>
        <taxon>Companilactobacillus</taxon>
    </lineage>
</organism>
<accession>A0A0R1SF41</accession>
<dbReference type="SUPFAM" id="SSF50129">
    <property type="entry name" value="GroES-like"/>
    <property type="match status" value="1"/>
</dbReference>
<evidence type="ECO:0000259" key="3">
    <source>
        <dbReference type="SMART" id="SM00829"/>
    </source>
</evidence>
<proteinExistence type="predicted"/>
<feature type="domain" description="Enoyl reductase (ER)" evidence="3">
    <location>
        <begin position="10"/>
        <end position="315"/>
    </location>
</feature>
<dbReference type="OrthoDB" id="9792162at2"/>
<dbReference type="PANTHER" id="PTHR48106">
    <property type="entry name" value="QUINONE OXIDOREDUCTASE PIG3-RELATED"/>
    <property type="match status" value="1"/>
</dbReference>
<dbReference type="STRING" id="1423815.FC27_GL000923"/>
<dbReference type="InterPro" id="IPR020843">
    <property type="entry name" value="ER"/>
</dbReference>
<dbReference type="InterPro" id="IPR013154">
    <property type="entry name" value="ADH-like_N"/>
</dbReference>
<gene>
    <name evidence="4" type="ORF">FC27_GL000923</name>
</gene>
<dbReference type="PATRIC" id="fig|1423815.3.peg.944"/>
<dbReference type="GO" id="GO:0016651">
    <property type="term" value="F:oxidoreductase activity, acting on NAD(P)H"/>
    <property type="evidence" value="ECO:0007669"/>
    <property type="project" value="TreeGrafter"/>
</dbReference>
<dbReference type="SMART" id="SM00829">
    <property type="entry name" value="PKS_ER"/>
    <property type="match status" value="1"/>
</dbReference>
<keyword evidence="2" id="KW-0560">Oxidoreductase</keyword>
<evidence type="ECO:0000256" key="1">
    <source>
        <dbReference type="ARBA" id="ARBA00022857"/>
    </source>
</evidence>
<comment type="caution">
    <text evidence="4">The sequence shown here is derived from an EMBL/GenBank/DDBJ whole genome shotgun (WGS) entry which is preliminary data.</text>
</comment>
<dbReference type="eggNOG" id="COG0604">
    <property type="taxonomic scope" value="Bacteria"/>
</dbReference>
<protein>
    <submittedName>
        <fullName evidence="4">NADPH quinone reductase related Zn-dependent oxidoreductase</fullName>
    </submittedName>
</protein>
<dbReference type="Pfam" id="PF08240">
    <property type="entry name" value="ADH_N"/>
    <property type="match status" value="1"/>
</dbReference>
<dbReference type="RefSeq" id="WP_010624022.1">
    <property type="nucleotide sequence ID" value="NZ_AZFA01000002.1"/>
</dbReference>
<dbReference type="AlphaFoldDB" id="A0A0R1SF41"/>
<dbReference type="Proteomes" id="UP000051647">
    <property type="component" value="Unassembled WGS sequence"/>
</dbReference>
<keyword evidence="5" id="KW-1185">Reference proteome</keyword>
<dbReference type="Gene3D" id="3.90.180.10">
    <property type="entry name" value="Medium-chain alcohol dehydrogenases, catalytic domain"/>
    <property type="match status" value="1"/>
</dbReference>
<keyword evidence="1" id="KW-0521">NADP</keyword>
<dbReference type="InterPro" id="IPR036291">
    <property type="entry name" value="NAD(P)-bd_dom_sf"/>
</dbReference>